<dbReference type="GO" id="GO:0005737">
    <property type="term" value="C:cytoplasm"/>
    <property type="evidence" value="ECO:0007669"/>
    <property type="project" value="TreeGrafter"/>
</dbReference>
<proteinExistence type="inferred from homology"/>
<dbReference type="InterPro" id="IPR011545">
    <property type="entry name" value="DEAD/DEAH_box_helicase_dom"/>
</dbReference>
<dbReference type="GO" id="GO:0005694">
    <property type="term" value="C:chromosome"/>
    <property type="evidence" value="ECO:0007669"/>
    <property type="project" value="TreeGrafter"/>
</dbReference>
<name>A0A9W9ZF05_9CNID</name>
<reference evidence="3" key="1">
    <citation type="submission" date="2023-01" db="EMBL/GenBank/DDBJ databases">
        <title>Genome assembly of the deep-sea coral Lophelia pertusa.</title>
        <authorList>
            <person name="Herrera S."/>
            <person name="Cordes E."/>
        </authorList>
    </citation>
    <scope>NUCLEOTIDE SEQUENCE</scope>
    <source>
        <strain evidence="3">USNM1676648</strain>
        <tissue evidence="3">Polyp</tissue>
    </source>
</reference>
<dbReference type="GO" id="GO:0003676">
    <property type="term" value="F:nucleic acid binding"/>
    <property type="evidence" value="ECO:0007669"/>
    <property type="project" value="InterPro"/>
</dbReference>
<dbReference type="AlphaFoldDB" id="A0A9W9ZF05"/>
<keyword evidence="4" id="KW-1185">Reference proteome</keyword>
<comment type="similarity">
    <text evidence="1">Belongs to the helicase family. RecQ subfamily.</text>
</comment>
<dbReference type="GO" id="GO:0005634">
    <property type="term" value="C:nucleus"/>
    <property type="evidence" value="ECO:0007669"/>
    <property type="project" value="TreeGrafter"/>
</dbReference>
<dbReference type="GO" id="GO:0009378">
    <property type="term" value="F:four-way junction helicase activity"/>
    <property type="evidence" value="ECO:0007669"/>
    <property type="project" value="TreeGrafter"/>
</dbReference>
<protein>
    <recommendedName>
        <fullName evidence="2">DEAD/DEAH-box helicase domain-containing protein</fullName>
    </recommendedName>
</protein>
<evidence type="ECO:0000313" key="3">
    <source>
        <dbReference type="EMBL" id="KAJ7380523.1"/>
    </source>
</evidence>
<organism evidence="3 4">
    <name type="scientific">Desmophyllum pertusum</name>
    <dbReference type="NCBI Taxonomy" id="174260"/>
    <lineage>
        <taxon>Eukaryota</taxon>
        <taxon>Metazoa</taxon>
        <taxon>Cnidaria</taxon>
        <taxon>Anthozoa</taxon>
        <taxon>Hexacorallia</taxon>
        <taxon>Scleractinia</taxon>
        <taxon>Caryophylliina</taxon>
        <taxon>Caryophylliidae</taxon>
        <taxon>Desmophyllum</taxon>
    </lineage>
</organism>
<dbReference type="Proteomes" id="UP001163046">
    <property type="component" value="Unassembled WGS sequence"/>
</dbReference>
<dbReference type="PANTHER" id="PTHR13710">
    <property type="entry name" value="DNA HELICASE RECQ FAMILY MEMBER"/>
    <property type="match status" value="1"/>
</dbReference>
<dbReference type="Gene3D" id="3.40.50.300">
    <property type="entry name" value="P-loop containing nucleotide triphosphate hydrolases"/>
    <property type="match status" value="1"/>
</dbReference>
<dbReference type="GO" id="GO:0005524">
    <property type="term" value="F:ATP binding"/>
    <property type="evidence" value="ECO:0007669"/>
    <property type="project" value="InterPro"/>
</dbReference>
<comment type="caution">
    <text evidence="3">The sequence shown here is derived from an EMBL/GenBank/DDBJ whole genome shotgun (WGS) entry which is preliminary data.</text>
</comment>
<gene>
    <name evidence="3" type="ORF">OS493_008988</name>
</gene>
<dbReference type="Pfam" id="PF00270">
    <property type="entry name" value="DEAD"/>
    <property type="match status" value="1"/>
</dbReference>
<accession>A0A9W9ZF05</accession>
<sequence>MFTQVCQTGYGKSLIFYAAPIVADDLFERPRGSSKILVISPLKTLMEDQVAFLRSLGLSAIALHDEQSEERLKQVEKGAFTYLFASPEKMLNVERWRRLLSSEHYRKFLVAINC</sequence>
<dbReference type="SUPFAM" id="SSF52540">
    <property type="entry name" value="P-loop containing nucleoside triphosphate hydrolases"/>
    <property type="match status" value="1"/>
</dbReference>
<evidence type="ECO:0000313" key="4">
    <source>
        <dbReference type="Proteomes" id="UP001163046"/>
    </source>
</evidence>
<dbReference type="EMBL" id="MU826353">
    <property type="protein sequence ID" value="KAJ7380523.1"/>
    <property type="molecule type" value="Genomic_DNA"/>
</dbReference>
<evidence type="ECO:0000259" key="2">
    <source>
        <dbReference type="Pfam" id="PF00270"/>
    </source>
</evidence>
<feature type="domain" description="DEAD/DEAH-box helicase" evidence="2">
    <location>
        <begin position="6"/>
        <end position="100"/>
    </location>
</feature>
<dbReference type="InterPro" id="IPR027417">
    <property type="entry name" value="P-loop_NTPase"/>
</dbReference>
<evidence type="ECO:0000256" key="1">
    <source>
        <dbReference type="ARBA" id="ARBA00005446"/>
    </source>
</evidence>
<dbReference type="PANTHER" id="PTHR13710:SF120">
    <property type="entry name" value="BIFUNCTIONAL 3'-5' EXONUCLEASE_ATP-DEPENDENT HELICASE WRN"/>
    <property type="match status" value="1"/>
</dbReference>
<dbReference type="GO" id="GO:0000724">
    <property type="term" value="P:double-strand break repair via homologous recombination"/>
    <property type="evidence" value="ECO:0007669"/>
    <property type="project" value="TreeGrafter"/>
</dbReference>
<dbReference type="GO" id="GO:0043138">
    <property type="term" value="F:3'-5' DNA helicase activity"/>
    <property type="evidence" value="ECO:0007669"/>
    <property type="project" value="TreeGrafter"/>
</dbReference>
<dbReference type="OrthoDB" id="5984650at2759"/>